<reference evidence="9" key="1">
    <citation type="submission" date="2016-11" db="UniProtKB">
        <authorList>
            <consortium name="WormBaseParasite"/>
        </authorList>
    </citation>
    <scope>IDENTIFICATION</scope>
</reference>
<name>A0A1I7ZIJ7_9BILA</name>
<keyword evidence="3 5" id="KW-1015">Disulfide bond</keyword>
<evidence type="ECO:0000256" key="5">
    <source>
        <dbReference type="PIRSR" id="PIRSR601820-3"/>
    </source>
</evidence>
<protein>
    <submittedName>
        <fullName evidence="9">NTR domain-containing protein</fullName>
    </submittedName>
</protein>
<dbReference type="SUPFAM" id="SSF50242">
    <property type="entry name" value="TIMP-like"/>
    <property type="match status" value="1"/>
</dbReference>
<keyword evidence="6" id="KW-0732">Signal</keyword>
<evidence type="ECO:0000256" key="1">
    <source>
        <dbReference type="ARBA" id="ARBA00004613"/>
    </source>
</evidence>
<feature type="disulfide bond" evidence="5">
    <location>
        <begin position="39"/>
        <end position="133"/>
    </location>
</feature>
<evidence type="ECO:0000313" key="9">
    <source>
        <dbReference type="WBParaSite" id="L893_g26736.t2"/>
    </source>
</evidence>
<keyword evidence="4" id="KW-0862">Zinc</keyword>
<dbReference type="PROSITE" id="PS50189">
    <property type="entry name" value="NTR"/>
    <property type="match status" value="1"/>
</dbReference>
<evidence type="ECO:0000256" key="2">
    <source>
        <dbReference type="ARBA" id="ARBA00022525"/>
    </source>
</evidence>
<evidence type="ECO:0000256" key="4">
    <source>
        <dbReference type="PIRSR" id="PIRSR601820-1"/>
    </source>
</evidence>
<dbReference type="InterPro" id="IPR001134">
    <property type="entry name" value="Netrin_domain"/>
</dbReference>
<proteinExistence type="predicted"/>
<dbReference type="Pfam" id="PF00965">
    <property type="entry name" value="TIMP"/>
    <property type="match status" value="1"/>
</dbReference>
<feature type="binding site" evidence="4">
    <location>
        <position position="37"/>
    </location>
    <ligand>
        <name>Zn(2+)</name>
        <dbReference type="ChEBI" id="CHEBI:29105"/>
        <note>ligand shared with metalloproteinase partner</note>
    </ligand>
</feature>
<dbReference type="GO" id="GO:0046872">
    <property type="term" value="F:metal ion binding"/>
    <property type="evidence" value="ECO:0007669"/>
    <property type="project" value="UniProtKB-KW"/>
</dbReference>
<dbReference type="PANTHER" id="PTHR11844:SF25">
    <property type="entry name" value="NTR DOMAIN-CONTAINING PROTEIN"/>
    <property type="match status" value="1"/>
</dbReference>
<dbReference type="PANTHER" id="PTHR11844">
    <property type="entry name" value="METALLOPROTEASE INHIBITOR"/>
    <property type="match status" value="1"/>
</dbReference>
<dbReference type="GO" id="GO:0002020">
    <property type="term" value="F:protease binding"/>
    <property type="evidence" value="ECO:0007669"/>
    <property type="project" value="TreeGrafter"/>
</dbReference>
<dbReference type="GO" id="GO:0051045">
    <property type="term" value="P:negative regulation of membrane protein ectodomain proteolysis"/>
    <property type="evidence" value="ECO:0007669"/>
    <property type="project" value="TreeGrafter"/>
</dbReference>
<dbReference type="GO" id="GO:0005615">
    <property type="term" value="C:extracellular space"/>
    <property type="evidence" value="ECO:0007669"/>
    <property type="project" value="TreeGrafter"/>
</dbReference>
<comment type="subcellular location">
    <subcellularLocation>
        <location evidence="1">Secreted</location>
    </subcellularLocation>
</comment>
<dbReference type="WBParaSite" id="L893_g26736.t2">
    <property type="protein sequence ID" value="L893_g26736.t2"/>
    <property type="gene ID" value="L893_g26736"/>
</dbReference>
<keyword evidence="2" id="KW-0964">Secreted</keyword>
<evidence type="ECO:0000256" key="6">
    <source>
        <dbReference type="SAM" id="SignalP"/>
    </source>
</evidence>
<dbReference type="AlphaFoldDB" id="A0A1I7ZIJ7"/>
<sequence length="162" mass="17851">MSTKNPHKRVNPRRASVFTAMFRLLILTALVGVALGCSCSAPTTEKELFCGSDFVGHYKVLNRTSHPAEQSLLYTVKVIDVFRSPSYHPQTGEVVEIETQSSPDMCGVNWLAVGREYLLNGSASKRSLFLVDCQLFQPSLWSQVPDGVKEILNEGFGPCAKV</sequence>
<keyword evidence="8" id="KW-1185">Reference proteome</keyword>
<evidence type="ECO:0000256" key="3">
    <source>
        <dbReference type="ARBA" id="ARBA00023157"/>
    </source>
</evidence>
<evidence type="ECO:0000259" key="7">
    <source>
        <dbReference type="PROSITE" id="PS50189"/>
    </source>
</evidence>
<dbReference type="InterPro" id="IPR008993">
    <property type="entry name" value="TIMP-like_OB-fold"/>
</dbReference>
<evidence type="ECO:0000313" key="8">
    <source>
        <dbReference type="Proteomes" id="UP000095287"/>
    </source>
</evidence>
<accession>A0A1I7ZIJ7</accession>
<organism evidence="8 9">
    <name type="scientific">Steinernema glaseri</name>
    <dbReference type="NCBI Taxonomy" id="37863"/>
    <lineage>
        <taxon>Eukaryota</taxon>
        <taxon>Metazoa</taxon>
        <taxon>Ecdysozoa</taxon>
        <taxon>Nematoda</taxon>
        <taxon>Chromadorea</taxon>
        <taxon>Rhabditida</taxon>
        <taxon>Tylenchina</taxon>
        <taxon>Panagrolaimomorpha</taxon>
        <taxon>Strongyloidoidea</taxon>
        <taxon>Steinernematidae</taxon>
        <taxon>Steinernema</taxon>
    </lineage>
</organism>
<keyword evidence="4" id="KW-0479">Metal-binding</keyword>
<dbReference type="Proteomes" id="UP000095287">
    <property type="component" value="Unplaced"/>
</dbReference>
<feature type="disulfide bond" evidence="5">
    <location>
        <begin position="37"/>
        <end position="106"/>
    </location>
</feature>
<dbReference type="GO" id="GO:0031012">
    <property type="term" value="C:extracellular matrix"/>
    <property type="evidence" value="ECO:0007669"/>
    <property type="project" value="TreeGrafter"/>
</dbReference>
<feature type="domain" description="NTR" evidence="7">
    <location>
        <begin position="37"/>
        <end position="159"/>
    </location>
</feature>
<dbReference type="InterPro" id="IPR001820">
    <property type="entry name" value="TIMP"/>
</dbReference>
<dbReference type="Gene3D" id="2.40.50.120">
    <property type="match status" value="1"/>
</dbReference>
<feature type="chain" id="PRO_5009313490" evidence="6">
    <location>
        <begin position="37"/>
        <end position="162"/>
    </location>
</feature>
<feature type="signal peptide" evidence="6">
    <location>
        <begin position="1"/>
        <end position="36"/>
    </location>
</feature>
<dbReference type="GO" id="GO:0008191">
    <property type="term" value="F:metalloendopeptidase inhibitor activity"/>
    <property type="evidence" value="ECO:0007669"/>
    <property type="project" value="InterPro"/>
</dbReference>